<evidence type="ECO:0000256" key="3">
    <source>
        <dbReference type="ARBA" id="ARBA00022692"/>
    </source>
</evidence>
<feature type="compositionally biased region" description="Low complexity" evidence="8">
    <location>
        <begin position="797"/>
        <end position="816"/>
    </location>
</feature>
<feature type="transmembrane region" description="Helical" evidence="9">
    <location>
        <begin position="838"/>
        <end position="869"/>
    </location>
</feature>
<keyword evidence="6 9" id="KW-1133">Transmembrane helix</keyword>
<keyword evidence="7 9" id="KW-0472">Membrane</keyword>
<evidence type="ECO:0000313" key="13">
    <source>
        <dbReference type="Proteomes" id="UP000019763"/>
    </source>
</evidence>
<feature type="domain" description="ABC transmembrane type-1" evidence="11">
    <location>
        <begin position="186"/>
        <end position="475"/>
    </location>
</feature>
<dbReference type="eggNOG" id="KOG0055">
    <property type="taxonomic scope" value="Eukaryota"/>
</dbReference>
<accession>A0A023B5K7</accession>
<evidence type="ECO:0000259" key="10">
    <source>
        <dbReference type="PROSITE" id="PS50893"/>
    </source>
</evidence>
<keyword evidence="5 12" id="KW-0067">ATP-binding</keyword>
<feature type="region of interest" description="Disordered" evidence="8">
    <location>
        <begin position="64"/>
        <end position="88"/>
    </location>
</feature>
<evidence type="ECO:0000256" key="8">
    <source>
        <dbReference type="SAM" id="MobiDB-lite"/>
    </source>
</evidence>
<gene>
    <name evidence="12" type="ORF">GNI_089390</name>
</gene>
<dbReference type="InterPro" id="IPR017871">
    <property type="entry name" value="ABC_transporter-like_CS"/>
</dbReference>
<comment type="caution">
    <text evidence="12">The sequence shown here is derived from an EMBL/GenBank/DDBJ whole genome shotgun (WGS) entry which is preliminary data.</text>
</comment>
<dbReference type="Gene3D" id="1.20.1560.10">
    <property type="entry name" value="ABC transporter type 1, transmembrane domain"/>
    <property type="match status" value="2"/>
</dbReference>
<reference evidence="12" key="1">
    <citation type="submission" date="2013-12" db="EMBL/GenBank/DDBJ databases">
        <authorList>
            <person name="Omoto C.K."/>
            <person name="Sibley D."/>
            <person name="Venepally P."/>
            <person name="Hadjithomas M."/>
            <person name="Karamycheva S."/>
            <person name="Brunk B."/>
            <person name="Roos D."/>
            <person name="Caler E."/>
            <person name="Lorenzi H."/>
        </authorList>
    </citation>
    <scope>NUCLEOTIDE SEQUENCE</scope>
</reference>
<feature type="transmembrane region" description="Helical" evidence="9">
    <location>
        <begin position="446"/>
        <end position="466"/>
    </location>
</feature>
<dbReference type="PROSITE" id="PS50929">
    <property type="entry name" value="ABC_TM1F"/>
    <property type="match status" value="2"/>
</dbReference>
<evidence type="ECO:0000256" key="7">
    <source>
        <dbReference type="ARBA" id="ARBA00023136"/>
    </source>
</evidence>
<sequence length="1458" mass="157438">MQGQNSMREGQGSLAEAGQKSLREGQGSLPEAGQKSLREGQGSLREGEQNNVSEAGFLQAVSSDRQNSLNQDAVPHRQQSLTKPASTMQRVSSLAGELVRAGSVVAPGLTTLGSTVPVMGDDVNRAIDAVYEEDTALMATDRGETELAKRDAAVGEASVGLGAEKGSKNPLLAFSFADKWDILMLVVGTLLYIGLGTLQPIMTTFFGSGMTDAGMGKTDGLVDACTKMAYLGVAAFFGMLFATICYEVSAERQVARIKRQYIQSALRLNVGFYDTVDVGTLASDVETSCVQIRNGVGNKTGEIFKNLSLFVSGYVVALMHHWKMTLIMTCAVPFLAGALFVMVLFIGKSAARSKETYTLAGSVAEEAIPATRTVAAFGLEENFIQRFAERIDVSLAEEIKGSTAKGAGIGVVFLIIFSTFGLGWLYGGKTIKDNILSDGILGLSSAADVVTAFFCVLTAAFSLGFLGPSISALTAASKAVISVKAIIEKKSEIDPLSEDGLKPGTPIQGGITFNEVRFAYPSRAERDIYQSVSFDIKPGETVALVGPSGCGKSTVIQLIERFYDVTGGQIKVDGVPIQEYNLAWLRNHMALVSQEPRLFCDTIRNNILQGKPDATEEEMIAAAKAANAHDFIMGLANNYDTDVGIGGGLLSGGQKQRVAIARAILRDPAIMILDEATSALDNQSEKIVQEALDKLLESKRRTTILIAHRLTTIRNANKIIVIDNVQGKGSVVIEQGSHAELMKIPNGVYKQLVDAQSMQPTEERTEAPVELNMGPAVMRKLAKTRSKQSMEREGSIAVPVPAAQEGQQQPEQQNAPVKEKGPTSKLWSMMIRRSWHTFLVTVFCGTCNGGMQPLNGLLVSAFLTSFLSWDPLLDSRGNANHLWNDSKRLATVYICIGLGMALTMFGENYFSDRNGASTIATLRKRTFENILYQDMEFFDNPAYNTGFLSSVLSADCEMAKTITGQNFMVTYRMVITLIIGIIIALSASWKVALVVGGMWMVIIPLFVVQVQLTKGTSIQIGKTDEVGSPAFVFNEVMMNLKTVAAYNLQPAMNSSYHKAVQHYLNIGIRNGFITGGGTAISECMSYFASAAAYRYGAYLLGTGELSFSMMSRAVMSIMFAGNGAGRSAGFSSDAKRARIAVQNVFTVLERQPKMDVRSDYGVTPDFKKDVAVEHVKFRYPGRPTVPVLNDVHFTIPAGKTVAMVGESGSGKSTIIQFLERFYDIGASDYFAEIVELHNEEQKIAAREKGTTPVLLEEADQMYKGRLLVGSADIQEVNLKQLRSQIGLVQQEPILFDLSVADNIRYGKLDATQQEIETAARAANAHEFITRLPEGYDTGVGKGGKLLSGGQKQRVAIARALVRNPNVLLLDEATSALDPESEVIVQKALDELLKTSTRTTLVIAHRLSTIRNADLIVVFKPEAGAGSKIVEQGTHDELMRIPNGVYANLVNIAAQAGKG</sequence>
<dbReference type="Proteomes" id="UP000019763">
    <property type="component" value="Unassembled WGS sequence"/>
</dbReference>
<comment type="subcellular location">
    <subcellularLocation>
        <location evidence="1">Membrane</location>
        <topology evidence="1">Multi-pass membrane protein</topology>
    </subcellularLocation>
</comment>
<feature type="transmembrane region" description="Helical" evidence="9">
    <location>
        <begin position="303"/>
        <end position="320"/>
    </location>
</feature>
<dbReference type="OMA" id="QDYWLRW"/>
<dbReference type="Pfam" id="PF00664">
    <property type="entry name" value="ABC_membrane"/>
    <property type="match status" value="2"/>
</dbReference>
<keyword evidence="12" id="KW-0378">Hydrolase</keyword>
<proteinExistence type="inferred from homology"/>
<feature type="transmembrane region" description="Helical" evidence="9">
    <location>
        <begin position="969"/>
        <end position="987"/>
    </location>
</feature>
<dbReference type="GO" id="GO:0005743">
    <property type="term" value="C:mitochondrial inner membrane"/>
    <property type="evidence" value="ECO:0007669"/>
    <property type="project" value="TreeGrafter"/>
</dbReference>
<feature type="transmembrane region" description="Helical" evidence="9">
    <location>
        <begin position="228"/>
        <end position="249"/>
    </location>
</feature>
<dbReference type="Pfam" id="PF00005">
    <property type="entry name" value="ABC_tran"/>
    <property type="match status" value="2"/>
</dbReference>
<keyword evidence="4" id="KW-0547">Nucleotide-binding</keyword>
<dbReference type="OrthoDB" id="6500128at2759"/>
<dbReference type="EC" id="3.6.3.44" evidence="12"/>
<dbReference type="GO" id="GO:0016887">
    <property type="term" value="F:ATP hydrolysis activity"/>
    <property type="evidence" value="ECO:0007669"/>
    <property type="project" value="InterPro"/>
</dbReference>
<keyword evidence="3 9" id="KW-0812">Transmembrane</keyword>
<dbReference type="CDD" id="cd18578">
    <property type="entry name" value="ABC_6TM_Pgp_ABCB1_D2_like"/>
    <property type="match status" value="1"/>
</dbReference>
<dbReference type="InterPro" id="IPR003593">
    <property type="entry name" value="AAA+_ATPase"/>
</dbReference>
<dbReference type="GO" id="GO:0090374">
    <property type="term" value="P:oligopeptide export from mitochondrion"/>
    <property type="evidence" value="ECO:0007669"/>
    <property type="project" value="TreeGrafter"/>
</dbReference>
<feature type="domain" description="ABC transmembrane type-1" evidence="11">
    <location>
        <begin position="839"/>
        <end position="1136"/>
    </location>
</feature>
<feature type="transmembrane region" description="Helical" evidence="9">
    <location>
        <begin position="889"/>
        <end position="910"/>
    </location>
</feature>
<dbReference type="GO" id="GO:0015421">
    <property type="term" value="F:ABC-type oligopeptide transporter activity"/>
    <property type="evidence" value="ECO:0007669"/>
    <property type="project" value="TreeGrafter"/>
</dbReference>
<dbReference type="PANTHER" id="PTHR43394">
    <property type="entry name" value="ATP-DEPENDENT PERMEASE MDL1, MITOCHONDRIAL"/>
    <property type="match status" value="1"/>
</dbReference>
<feature type="transmembrane region" description="Helical" evidence="9">
    <location>
        <begin position="407"/>
        <end position="426"/>
    </location>
</feature>
<feature type="transmembrane region" description="Helical" evidence="9">
    <location>
        <begin position="326"/>
        <end position="346"/>
    </location>
</feature>
<evidence type="ECO:0000256" key="4">
    <source>
        <dbReference type="ARBA" id="ARBA00022741"/>
    </source>
</evidence>
<organism evidence="12 13">
    <name type="scientific">Gregarina niphandrodes</name>
    <name type="common">Septate eugregarine</name>
    <dbReference type="NCBI Taxonomy" id="110365"/>
    <lineage>
        <taxon>Eukaryota</taxon>
        <taxon>Sar</taxon>
        <taxon>Alveolata</taxon>
        <taxon>Apicomplexa</taxon>
        <taxon>Conoidasida</taxon>
        <taxon>Gregarinasina</taxon>
        <taxon>Eugregarinorida</taxon>
        <taxon>Gregarinidae</taxon>
        <taxon>Gregarina</taxon>
    </lineage>
</organism>
<feature type="domain" description="ABC transporter" evidence="10">
    <location>
        <begin position="1170"/>
        <end position="1450"/>
    </location>
</feature>
<dbReference type="PROSITE" id="PS00211">
    <property type="entry name" value="ABC_TRANSPORTER_1"/>
    <property type="match status" value="2"/>
</dbReference>
<dbReference type="InterPro" id="IPR011527">
    <property type="entry name" value="ABC1_TM_dom"/>
</dbReference>
<dbReference type="PANTHER" id="PTHR43394:SF27">
    <property type="entry name" value="ATP-DEPENDENT TRANSLOCASE ABCB1-LIKE"/>
    <property type="match status" value="1"/>
</dbReference>
<feature type="transmembrane region" description="Helical" evidence="9">
    <location>
        <begin position="182"/>
        <end position="208"/>
    </location>
</feature>
<evidence type="ECO:0000256" key="6">
    <source>
        <dbReference type="ARBA" id="ARBA00022989"/>
    </source>
</evidence>
<protein>
    <submittedName>
        <fullName evidence="12">Transporter ATP-binding cassette domain protein</fullName>
        <ecNumber evidence="12">3.6.3.44</ecNumber>
    </submittedName>
</protein>
<comment type="similarity">
    <text evidence="2">Belongs to the ABC transporter superfamily. ABCB family. Multidrug resistance exporter (TC 3.A.1.201) subfamily.</text>
</comment>
<dbReference type="GeneID" id="22913203"/>
<dbReference type="SUPFAM" id="SSF90123">
    <property type="entry name" value="ABC transporter transmembrane region"/>
    <property type="match status" value="2"/>
</dbReference>
<dbReference type="RefSeq" id="XP_011130789.1">
    <property type="nucleotide sequence ID" value="XM_011132487.1"/>
</dbReference>
<evidence type="ECO:0000256" key="1">
    <source>
        <dbReference type="ARBA" id="ARBA00004141"/>
    </source>
</evidence>
<dbReference type="FunFam" id="3.40.50.300:FF:000251">
    <property type="entry name" value="ABC transporter B family member 19"/>
    <property type="match status" value="1"/>
</dbReference>
<evidence type="ECO:0000313" key="12">
    <source>
        <dbReference type="EMBL" id="EZG61136.1"/>
    </source>
</evidence>
<keyword evidence="13" id="KW-1185">Reference proteome</keyword>
<dbReference type="EMBL" id="AFNH02000669">
    <property type="protein sequence ID" value="EZG61136.1"/>
    <property type="molecule type" value="Genomic_DNA"/>
</dbReference>
<dbReference type="GO" id="GO:0005524">
    <property type="term" value="F:ATP binding"/>
    <property type="evidence" value="ECO:0007669"/>
    <property type="project" value="UniProtKB-KW"/>
</dbReference>
<feature type="region of interest" description="Disordered" evidence="8">
    <location>
        <begin position="1"/>
        <end position="52"/>
    </location>
</feature>
<evidence type="ECO:0000256" key="5">
    <source>
        <dbReference type="ARBA" id="ARBA00022840"/>
    </source>
</evidence>
<evidence type="ECO:0000259" key="11">
    <source>
        <dbReference type="PROSITE" id="PS50929"/>
    </source>
</evidence>
<dbReference type="CDD" id="cd18577">
    <property type="entry name" value="ABC_6TM_Pgp_ABCB1_D1_like"/>
    <property type="match status" value="1"/>
</dbReference>
<feature type="domain" description="ABC transporter" evidence="10">
    <location>
        <begin position="511"/>
        <end position="754"/>
    </location>
</feature>
<evidence type="ECO:0000256" key="9">
    <source>
        <dbReference type="SAM" id="Phobius"/>
    </source>
</evidence>
<dbReference type="InterPro" id="IPR039421">
    <property type="entry name" value="Type_1_exporter"/>
</dbReference>
<dbReference type="Gene3D" id="3.40.50.300">
    <property type="entry name" value="P-loop containing nucleotide triphosphate hydrolases"/>
    <property type="match status" value="3"/>
</dbReference>
<dbReference type="SMART" id="SM00382">
    <property type="entry name" value="AAA"/>
    <property type="match status" value="2"/>
</dbReference>
<dbReference type="PROSITE" id="PS50893">
    <property type="entry name" value="ABC_TRANSPORTER_2"/>
    <property type="match status" value="2"/>
</dbReference>
<dbReference type="SUPFAM" id="SSF52540">
    <property type="entry name" value="P-loop containing nucleoside triphosphate hydrolases"/>
    <property type="match status" value="3"/>
</dbReference>
<name>A0A023B5K7_GRENI</name>
<evidence type="ECO:0000256" key="2">
    <source>
        <dbReference type="ARBA" id="ARBA00007577"/>
    </source>
</evidence>
<dbReference type="InterPro" id="IPR003439">
    <property type="entry name" value="ABC_transporter-like_ATP-bd"/>
</dbReference>
<dbReference type="InterPro" id="IPR027417">
    <property type="entry name" value="P-loop_NTPase"/>
</dbReference>
<feature type="region of interest" description="Disordered" evidence="8">
    <location>
        <begin position="785"/>
        <end position="822"/>
    </location>
</feature>
<dbReference type="VEuPathDB" id="CryptoDB:GNI_089390"/>
<dbReference type="InterPro" id="IPR036640">
    <property type="entry name" value="ABC1_TM_sf"/>
</dbReference>